<sequence>MMKISNNIEVFPGSPNVLFYDKRILIDLGGNNSEVKLDAEVQLATHGHADHIAGLFRSAKKKFLPIEDYCTLNMIGRHMLTYGFSAVQSPLFSYDLIKDELKLIFTENITEGGEIQIIKTPGHTAGHVSYLVDDTLYCGDTFFGEKVLQNFVFPFYNDFWRSMDSIEKIKDIASSVNHIIISHGPVLSKERMIKLMEFNLEYGKKLVNDIKEIIKGNELTAEEVVIKVMEKRGKKEIQPVSVALNSVTAKSILSEISKDISVKEKGLVFKI</sequence>
<dbReference type="EMBL" id="JFZT01000045">
    <property type="protein sequence ID" value="EZQ04744.1"/>
    <property type="molecule type" value="Genomic_DNA"/>
</dbReference>
<dbReference type="SMART" id="SM00849">
    <property type="entry name" value="Lactamase_B"/>
    <property type="match status" value="1"/>
</dbReference>
<proteinExistence type="predicted"/>
<dbReference type="PANTHER" id="PTHR23131">
    <property type="entry name" value="ENDORIBONUCLEASE LACTB2"/>
    <property type="match status" value="1"/>
</dbReference>
<feature type="domain" description="Metallo-beta-lactamase" evidence="1">
    <location>
        <begin position="13"/>
        <end position="183"/>
    </location>
</feature>
<accession>A0A031LNN8</accession>
<keyword evidence="3" id="KW-1185">Reference proteome</keyword>
<dbReference type="PANTHER" id="PTHR23131:SF0">
    <property type="entry name" value="ENDORIBONUCLEASE LACTB2"/>
    <property type="match status" value="1"/>
</dbReference>
<gene>
    <name evidence="2" type="ORF">CM19_08495</name>
</gene>
<protein>
    <submittedName>
        <fullName evidence="2">Beta-lactamase</fullName>
    </submittedName>
</protein>
<dbReference type="Proteomes" id="UP000024332">
    <property type="component" value="Unassembled WGS sequence"/>
</dbReference>
<evidence type="ECO:0000259" key="1">
    <source>
        <dbReference type="SMART" id="SM00849"/>
    </source>
</evidence>
<reference evidence="2 3" key="1">
    <citation type="submission" date="2014-03" db="EMBL/GenBank/DDBJ databases">
        <title>Draft genome sequence of the novel thermoacidophilic archaea Acidianus copahuensis ALE1 strain, isolated from Copahue volcanic area in Neuquen Argentina.</title>
        <authorList>
            <person name="Urbieta M.S."/>
            <person name="Rascovan N."/>
            <person name="Castro C."/>
            <person name="Revale S."/>
            <person name="Giaveno M.A."/>
            <person name="Vazquez M.P."/>
            <person name="Donati E.R."/>
        </authorList>
    </citation>
    <scope>NUCLEOTIDE SEQUENCE [LARGE SCALE GENOMIC DNA]</scope>
    <source>
        <strain evidence="2 3">ALE1</strain>
    </source>
</reference>
<comment type="caution">
    <text evidence="2">The sequence shown here is derived from an EMBL/GenBank/DDBJ whole genome shotgun (WGS) entry which is preliminary data.</text>
</comment>
<dbReference type="STRING" id="1160895.CM19_08495"/>
<dbReference type="Gene3D" id="3.60.15.10">
    <property type="entry name" value="Ribonuclease Z/Hydroxyacylglutathione hydrolase-like"/>
    <property type="match status" value="1"/>
</dbReference>
<dbReference type="InterPro" id="IPR001279">
    <property type="entry name" value="Metallo-B-lactamas"/>
</dbReference>
<evidence type="ECO:0000313" key="2">
    <source>
        <dbReference type="EMBL" id="EZQ04744.1"/>
    </source>
</evidence>
<dbReference type="Pfam" id="PF00753">
    <property type="entry name" value="Lactamase_B"/>
    <property type="match status" value="1"/>
</dbReference>
<dbReference type="InterPro" id="IPR050662">
    <property type="entry name" value="Sec-metab_biosynth-thioest"/>
</dbReference>
<dbReference type="InterPro" id="IPR036866">
    <property type="entry name" value="RibonucZ/Hydroxyglut_hydro"/>
</dbReference>
<dbReference type="AlphaFoldDB" id="A0A031LNN8"/>
<evidence type="ECO:0000313" key="3">
    <source>
        <dbReference type="Proteomes" id="UP000024332"/>
    </source>
</evidence>
<name>A0A031LNN8_9CREN</name>
<dbReference type="SUPFAM" id="SSF56281">
    <property type="entry name" value="Metallo-hydrolase/oxidoreductase"/>
    <property type="match status" value="1"/>
</dbReference>
<organism evidence="2 3">
    <name type="scientific">Candidatus Acidianus copahuensis</name>
    <dbReference type="NCBI Taxonomy" id="1160895"/>
    <lineage>
        <taxon>Archaea</taxon>
        <taxon>Thermoproteota</taxon>
        <taxon>Thermoprotei</taxon>
        <taxon>Sulfolobales</taxon>
        <taxon>Sulfolobaceae</taxon>
        <taxon>Acidianus</taxon>
    </lineage>
</organism>